<dbReference type="InterPro" id="IPR029044">
    <property type="entry name" value="Nucleotide-diphossugar_trans"/>
</dbReference>
<dbReference type="EMBL" id="CP040396">
    <property type="protein sequence ID" value="QCT04779.1"/>
    <property type="molecule type" value="Genomic_DNA"/>
</dbReference>
<evidence type="ECO:0000256" key="2">
    <source>
        <dbReference type="ARBA" id="ARBA00022676"/>
    </source>
</evidence>
<evidence type="ECO:0000256" key="1">
    <source>
        <dbReference type="ARBA" id="ARBA00006739"/>
    </source>
</evidence>
<sequence length="474" mass="54548">MYYFWKFLLYFSEFCMIYTIGINLFYNFQMFISVLDLSSYKKKMKSSDYERYTESKNMVPISVLVPAYNEEMTIVDNIKSLLALNYFEYEIVIVNDGSQDATMARIIDEFGLVQVKQPYKKSLETQEILGIYRNPQYEKLVLVDKLNGGKADALNAGINVSAYPFFASIDADSVLDQDALVKLAMMFVERPDTVALGGIVRLANGSKLHNGELVEMKLPKSKVAGLQIVEYLRAFLTGRTSLSKLDSILIISGAFGAFNKQAVIDCGGYKLKSIGEDMDIIMRLHKFMKDRKQPYQIKFLADAVCWTQAPESLKDLRVQRRRWQIGLFDNLLSYKHMMLNPKYGKIGLITLPYYWIFELIGPVIEFLGYIFIPLAYLFGLLEFSSFLMFFMIAFLLGTTLSLGSILLEQFSFRRYLRFSDLMKLVGYAFIENLGFRQLTILYRVEGIIRFRKTRHAWGQIKRQEFASGKNNAAG</sequence>
<accession>A0A4P8XV82</accession>
<dbReference type="SUPFAM" id="SSF53448">
    <property type="entry name" value="Nucleotide-diphospho-sugar transferases"/>
    <property type="match status" value="1"/>
</dbReference>
<dbReference type="OrthoDB" id="9766299at2"/>
<dbReference type="Proteomes" id="UP000300879">
    <property type="component" value="Chromosome"/>
</dbReference>
<gene>
    <name evidence="5" type="ORF">E6C60_4074</name>
</gene>
<keyword evidence="3 5" id="KW-0808">Transferase</keyword>
<evidence type="ECO:0000256" key="4">
    <source>
        <dbReference type="SAM" id="Phobius"/>
    </source>
</evidence>
<protein>
    <submittedName>
        <fullName evidence="5">Family 2 glycosyl transferase</fullName>
    </submittedName>
</protein>
<keyword evidence="4" id="KW-0472">Membrane</keyword>
<name>A0A4P8XV82_9BACL</name>
<comment type="similarity">
    <text evidence="1">Belongs to the glycosyltransferase 2 family.</text>
</comment>
<keyword evidence="4" id="KW-0812">Transmembrane</keyword>
<evidence type="ECO:0000256" key="3">
    <source>
        <dbReference type="ARBA" id="ARBA00022679"/>
    </source>
</evidence>
<feature type="transmembrane region" description="Helical" evidence="4">
    <location>
        <begin position="385"/>
        <end position="407"/>
    </location>
</feature>
<dbReference type="GO" id="GO:0016757">
    <property type="term" value="F:glycosyltransferase activity"/>
    <property type="evidence" value="ECO:0007669"/>
    <property type="project" value="UniProtKB-KW"/>
</dbReference>
<reference evidence="5 6" key="1">
    <citation type="submission" date="2019-05" db="EMBL/GenBank/DDBJ databases">
        <authorList>
            <person name="Chen C."/>
        </authorList>
    </citation>
    <scope>NUCLEOTIDE SEQUENCE [LARGE SCALE GENOMIC DNA]</scope>
    <source>
        <strain evidence="5 6">HB172198</strain>
    </source>
</reference>
<dbReference type="Gene3D" id="3.90.550.10">
    <property type="entry name" value="Spore Coat Polysaccharide Biosynthesis Protein SpsA, Chain A"/>
    <property type="match status" value="1"/>
</dbReference>
<organism evidence="5 6">
    <name type="scientific">Paenibacillus algicola</name>
    <dbReference type="NCBI Taxonomy" id="2565926"/>
    <lineage>
        <taxon>Bacteria</taxon>
        <taxon>Bacillati</taxon>
        <taxon>Bacillota</taxon>
        <taxon>Bacilli</taxon>
        <taxon>Bacillales</taxon>
        <taxon>Paenibacillaceae</taxon>
        <taxon>Paenibacillus</taxon>
    </lineage>
</organism>
<dbReference type="PANTHER" id="PTHR43630:SF1">
    <property type="entry name" value="POLY-BETA-1,6-N-ACETYL-D-GLUCOSAMINE SYNTHASE"/>
    <property type="match status" value="1"/>
</dbReference>
<keyword evidence="6" id="KW-1185">Reference proteome</keyword>
<dbReference type="Pfam" id="PF13641">
    <property type="entry name" value="Glyco_tranf_2_3"/>
    <property type="match status" value="1"/>
</dbReference>
<dbReference type="KEGG" id="palo:E6C60_4074"/>
<dbReference type="CDD" id="cd06423">
    <property type="entry name" value="CESA_like"/>
    <property type="match status" value="1"/>
</dbReference>
<keyword evidence="4" id="KW-1133">Transmembrane helix</keyword>
<feature type="transmembrane region" description="Helical" evidence="4">
    <location>
        <begin position="16"/>
        <end position="37"/>
    </location>
</feature>
<keyword evidence="2" id="KW-0328">Glycosyltransferase</keyword>
<evidence type="ECO:0000313" key="6">
    <source>
        <dbReference type="Proteomes" id="UP000300879"/>
    </source>
</evidence>
<dbReference type="RefSeq" id="WP_138227429.1">
    <property type="nucleotide sequence ID" value="NZ_CP040396.1"/>
</dbReference>
<evidence type="ECO:0000313" key="5">
    <source>
        <dbReference type="EMBL" id="QCT04779.1"/>
    </source>
</evidence>
<dbReference type="PANTHER" id="PTHR43630">
    <property type="entry name" value="POLY-BETA-1,6-N-ACETYL-D-GLUCOSAMINE SYNTHASE"/>
    <property type="match status" value="1"/>
</dbReference>
<feature type="transmembrane region" description="Helical" evidence="4">
    <location>
        <begin position="353"/>
        <end position="379"/>
    </location>
</feature>
<dbReference type="AlphaFoldDB" id="A0A4P8XV82"/>
<proteinExistence type="inferred from homology"/>